<organism evidence="1">
    <name type="scientific">Haptolina brevifila</name>
    <dbReference type="NCBI Taxonomy" id="156173"/>
    <lineage>
        <taxon>Eukaryota</taxon>
        <taxon>Haptista</taxon>
        <taxon>Haptophyta</taxon>
        <taxon>Prymnesiophyceae</taxon>
        <taxon>Prymnesiales</taxon>
        <taxon>Prymnesiaceae</taxon>
        <taxon>Haptolina</taxon>
    </lineage>
</organism>
<evidence type="ECO:0000313" key="1">
    <source>
        <dbReference type="EMBL" id="CAD9537858.1"/>
    </source>
</evidence>
<proteinExistence type="predicted"/>
<accession>A0A7S2NFA2</accession>
<dbReference type="AlphaFoldDB" id="A0A7S2NFA2"/>
<gene>
    <name evidence="1" type="ORF">CBRE1094_LOCUS40394</name>
</gene>
<sequence>MVLSEVLFARRGLLTTHLFWKVSSDARRMARAWLQLALDQPRAFCASHTQDQAAFTVLAINQSLPLINMCPFMRPPWLKGKCHDHQKLLSAVVGALGRGAFSMQKL</sequence>
<protein>
    <submittedName>
        <fullName evidence="1">Uncharacterized protein</fullName>
    </submittedName>
</protein>
<dbReference type="EMBL" id="HBGU01074173">
    <property type="protein sequence ID" value="CAD9537858.1"/>
    <property type="molecule type" value="Transcribed_RNA"/>
</dbReference>
<name>A0A7S2NFA2_9EUKA</name>
<reference evidence="1" key="1">
    <citation type="submission" date="2021-01" db="EMBL/GenBank/DDBJ databases">
        <authorList>
            <person name="Corre E."/>
            <person name="Pelletier E."/>
            <person name="Niang G."/>
            <person name="Scheremetjew M."/>
            <person name="Finn R."/>
            <person name="Kale V."/>
            <person name="Holt S."/>
            <person name="Cochrane G."/>
            <person name="Meng A."/>
            <person name="Brown T."/>
            <person name="Cohen L."/>
        </authorList>
    </citation>
    <scope>NUCLEOTIDE SEQUENCE</scope>
    <source>
        <strain evidence="1">UTEX LB 985</strain>
    </source>
</reference>